<dbReference type="OrthoDB" id="2975937at2759"/>
<name>A0A284S2E0_ARMOS</name>
<sequence>MSGQLTQRDAHVHTVALQALTGQYPHICMPYRGQYLCRRMSSRSETCALLPPIFERRSSWMHLQRVTNVRFIAAVIPALEEQPPNNSMGMQCSTIRPYHWPLDMYLYGFLRNNNVSDGPVYIFQMPTFPVSRADSDLRLTGCHARDPRSPADLSRRYGRIYKGTASLISFDISFKLPASKWLMDWLDVLCPSLLVFPGIAAGVLLMAGKSQSLADHLSSGRRTNIGHPATYESADDGVYLNPSDIQKLGPSDNGHTIATRQDRVECTYSGASFSFENDHDDGVVHYYVPYVLALAADAVHSDATFNTKKDGIVGIPHIDKHLVFIHRSDVYLVSLSVLSSLAHYFTKMVALRDTRFDRNLRPRFPPPGAYITDFSTIYSVALTYRAITAGRCGAIE</sequence>
<organism evidence="1 2">
    <name type="scientific">Armillaria ostoyae</name>
    <name type="common">Armillaria root rot fungus</name>
    <dbReference type="NCBI Taxonomy" id="47428"/>
    <lineage>
        <taxon>Eukaryota</taxon>
        <taxon>Fungi</taxon>
        <taxon>Dikarya</taxon>
        <taxon>Basidiomycota</taxon>
        <taxon>Agaricomycotina</taxon>
        <taxon>Agaricomycetes</taxon>
        <taxon>Agaricomycetidae</taxon>
        <taxon>Agaricales</taxon>
        <taxon>Marasmiineae</taxon>
        <taxon>Physalacriaceae</taxon>
        <taxon>Armillaria</taxon>
    </lineage>
</organism>
<gene>
    <name evidence="1" type="ORF">ARMOST_18650</name>
</gene>
<reference evidence="2" key="1">
    <citation type="journal article" date="2017" name="Nat. Ecol. Evol.">
        <title>Genome expansion and lineage-specific genetic innovations in the forest pathogenic fungi Armillaria.</title>
        <authorList>
            <person name="Sipos G."/>
            <person name="Prasanna A.N."/>
            <person name="Walter M.C."/>
            <person name="O'Connor E."/>
            <person name="Balint B."/>
            <person name="Krizsan K."/>
            <person name="Kiss B."/>
            <person name="Hess J."/>
            <person name="Varga T."/>
            <person name="Slot J."/>
            <person name="Riley R."/>
            <person name="Boka B."/>
            <person name="Rigling D."/>
            <person name="Barry K."/>
            <person name="Lee J."/>
            <person name="Mihaltcheva S."/>
            <person name="LaButti K."/>
            <person name="Lipzen A."/>
            <person name="Waldron R."/>
            <person name="Moloney N.M."/>
            <person name="Sperisen C."/>
            <person name="Kredics L."/>
            <person name="Vagvoelgyi C."/>
            <person name="Patrignani A."/>
            <person name="Fitzpatrick D."/>
            <person name="Nagy I."/>
            <person name="Doyle S."/>
            <person name="Anderson J.B."/>
            <person name="Grigoriev I.V."/>
            <person name="Gueldener U."/>
            <person name="Muensterkoetter M."/>
            <person name="Nagy L.G."/>
        </authorList>
    </citation>
    <scope>NUCLEOTIDE SEQUENCE [LARGE SCALE GENOMIC DNA]</scope>
    <source>
        <strain evidence="2">C18/9</strain>
    </source>
</reference>
<dbReference type="AlphaFoldDB" id="A0A284S2E0"/>
<accession>A0A284S2E0</accession>
<evidence type="ECO:0000313" key="1">
    <source>
        <dbReference type="EMBL" id="SJL15165.1"/>
    </source>
</evidence>
<dbReference type="EMBL" id="FUEG01000027">
    <property type="protein sequence ID" value="SJL15165.1"/>
    <property type="molecule type" value="Genomic_DNA"/>
</dbReference>
<evidence type="ECO:0000313" key="2">
    <source>
        <dbReference type="Proteomes" id="UP000219338"/>
    </source>
</evidence>
<proteinExistence type="predicted"/>
<keyword evidence="2" id="KW-1185">Reference proteome</keyword>
<protein>
    <submittedName>
        <fullName evidence="1">Uncharacterized protein</fullName>
    </submittedName>
</protein>
<dbReference type="Proteomes" id="UP000219338">
    <property type="component" value="Unassembled WGS sequence"/>
</dbReference>